<keyword evidence="2 6" id="KW-0812">Transmembrane</keyword>
<evidence type="ECO:0000259" key="7">
    <source>
        <dbReference type="Pfam" id="PF05140"/>
    </source>
</evidence>
<dbReference type="GO" id="GO:0017004">
    <property type="term" value="P:cytochrome complex assembly"/>
    <property type="evidence" value="ECO:0007669"/>
    <property type="project" value="UniProtKB-KW"/>
</dbReference>
<evidence type="ECO:0000313" key="8">
    <source>
        <dbReference type="EMBL" id="HGH61058.1"/>
    </source>
</evidence>
<feature type="domain" description="ResB-like" evidence="7">
    <location>
        <begin position="317"/>
        <end position="439"/>
    </location>
</feature>
<dbReference type="GO" id="GO:0016020">
    <property type="term" value="C:membrane"/>
    <property type="evidence" value="ECO:0007669"/>
    <property type="project" value="UniProtKB-SubCell"/>
</dbReference>
<proteinExistence type="predicted"/>
<dbReference type="InterPro" id="IPR023494">
    <property type="entry name" value="Cyt_c_bgen_Ccs1/CcsB/ResB"/>
</dbReference>
<comment type="subcellular location">
    <subcellularLocation>
        <location evidence="1">Membrane</location>
        <topology evidence="1">Multi-pass membrane protein</topology>
    </subcellularLocation>
</comment>
<comment type="caution">
    <text evidence="8">The sequence shown here is derived from an EMBL/GenBank/DDBJ whole genome shotgun (WGS) entry which is preliminary data.</text>
</comment>
<name>A0A7C4ARS9_9BACT</name>
<dbReference type="AlphaFoldDB" id="A0A7C4ARS9"/>
<feature type="transmembrane region" description="Helical" evidence="6">
    <location>
        <begin position="167"/>
        <end position="192"/>
    </location>
</feature>
<feature type="domain" description="ResB-like" evidence="7">
    <location>
        <begin position="29"/>
        <end position="288"/>
    </location>
</feature>
<feature type="transmembrane region" description="Helical" evidence="6">
    <location>
        <begin position="384"/>
        <end position="405"/>
    </location>
</feature>
<keyword evidence="5 6" id="KW-0472">Membrane</keyword>
<evidence type="ECO:0000256" key="3">
    <source>
        <dbReference type="ARBA" id="ARBA00022748"/>
    </source>
</evidence>
<evidence type="ECO:0000256" key="6">
    <source>
        <dbReference type="SAM" id="Phobius"/>
    </source>
</evidence>
<dbReference type="Pfam" id="PF05140">
    <property type="entry name" value="ResB"/>
    <property type="match status" value="2"/>
</dbReference>
<reference evidence="8" key="1">
    <citation type="journal article" date="2020" name="mSystems">
        <title>Genome- and Community-Level Interaction Insights into Carbon Utilization and Element Cycling Functions of Hydrothermarchaeota in Hydrothermal Sediment.</title>
        <authorList>
            <person name="Zhou Z."/>
            <person name="Liu Y."/>
            <person name="Xu W."/>
            <person name="Pan J."/>
            <person name="Luo Z.H."/>
            <person name="Li M."/>
        </authorList>
    </citation>
    <scope>NUCLEOTIDE SEQUENCE [LARGE SCALE GENOMIC DNA]</scope>
    <source>
        <strain evidence="8">SpSt-769</strain>
    </source>
</reference>
<evidence type="ECO:0000256" key="4">
    <source>
        <dbReference type="ARBA" id="ARBA00022989"/>
    </source>
</evidence>
<accession>A0A7C4ARS9</accession>
<feature type="transmembrane region" description="Helical" evidence="6">
    <location>
        <begin position="80"/>
        <end position="98"/>
    </location>
</feature>
<gene>
    <name evidence="8" type="ORF">ENV54_07160</name>
</gene>
<dbReference type="InterPro" id="IPR007816">
    <property type="entry name" value="ResB-like_domain"/>
</dbReference>
<feature type="transmembrane region" description="Helical" evidence="6">
    <location>
        <begin position="30"/>
        <end position="48"/>
    </location>
</feature>
<protein>
    <recommendedName>
        <fullName evidence="7">ResB-like domain-containing protein</fullName>
    </recommendedName>
</protein>
<dbReference type="EMBL" id="DTGT01000222">
    <property type="protein sequence ID" value="HGH61058.1"/>
    <property type="molecule type" value="Genomic_DNA"/>
</dbReference>
<dbReference type="PANTHER" id="PTHR31566:SF0">
    <property type="entry name" value="CYTOCHROME C BIOGENESIS PROTEIN CCS1, CHLOROPLASTIC"/>
    <property type="match status" value="1"/>
</dbReference>
<keyword evidence="4 6" id="KW-1133">Transmembrane helix</keyword>
<organism evidence="8">
    <name type="scientific">Desulfomonile tiedjei</name>
    <dbReference type="NCBI Taxonomy" id="2358"/>
    <lineage>
        <taxon>Bacteria</taxon>
        <taxon>Pseudomonadati</taxon>
        <taxon>Thermodesulfobacteriota</taxon>
        <taxon>Desulfomonilia</taxon>
        <taxon>Desulfomonilales</taxon>
        <taxon>Desulfomonilaceae</taxon>
        <taxon>Desulfomonile</taxon>
    </lineage>
</organism>
<keyword evidence="3" id="KW-0201">Cytochrome c-type biogenesis</keyword>
<sequence length="450" mass="50370">MDVSTSGHRTSETRASFWDFFDRTFTSIRLAIFLLFALAIASILGTVIPQEITFQQLRQAQETLYGRLALILDLHQVYRSWWFLLLLVLLCLNLGGCLRKRIPAILADWSGKRFKETFILTMEETRPVEAIKSLVSDAVSGVMHSPPRIEGTADEWRFDWTRHRIHLIGFPLIHLAIIIVLLGALVGLLFGFKGAIQIREGSTGSRYARIPSGQPAVLPFEIALDKFELSHYPSGEPKEYRSEVRLIQNGQEVYKGAIRVNHPLTYDGISLFQSDYKLVGVKGVALSLEGPDGSSHELVVAPGVETALPKGDVKIRLAALDPGSSLRGAWIDVTIEHGKDAPQTVRIFQKDAKPTRIGDYEVRFKSYQPLYASGLQIGYDPGAYIVWLGCIMLMAGFVVTLFTNYRRVRVQITRVGPHKTRVKVSGSSRRMRQEFRETLEKTTKGAIASA</sequence>
<dbReference type="PANTHER" id="PTHR31566">
    <property type="entry name" value="CYTOCHROME C BIOGENESIS PROTEIN CCS1, CHLOROPLASTIC"/>
    <property type="match status" value="1"/>
</dbReference>
<evidence type="ECO:0000256" key="1">
    <source>
        <dbReference type="ARBA" id="ARBA00004141"/>
    </source>
</evidence>
<evidence type="ECO:0000256" key="2">
    <source>
        <dbReference type="ARBA" id="ARBA00022692"/>
    </source>
</evidence>
<evidence type="ECO:0000256" key="5">
    <source>
        <dbReference type="ARBA" id="ARBA00023136"/>
    </source>
</evidence>